<reference evidence="2 3" key="1">
    <citation type="submission" date="2020-02" db="EMBL/GenBank/DDBJ databases">
        <title>Genome sequencing for Kineobactrum sp. M2.</title>
        <authorList>
            <person name="Park S.-J."/>
        </authorList>
    </citation>
    <scope>NUCLEOTIDE SEQUENCE [LARGE SCALE GENOMIC DNA]</scope>
    <source>
        <strain evidence="2 3">M2</strain>
    </source>
</reference>
<dbReference type="AlphaFoldDB" id="A0A6C0U5K1"/>
<dbReference type="EMBL" id="CP048711">
    <property type="protein sequence ID" value="QIB67103.1"/>
    <property type="molecule type" value="Genomic_DNA"/>
</dbReference>
<organism evidence="2 3">
    <name type="scientific">Kineobactrum salinum</name>
    <dbReference type="NCBI Taxonomy" id="2708301"/>
    <lineage>
        <taxon>Bacteria</taxon>
        <taxon>Pseudomonadati</taxon>
        <taxon>Pseudomonadota</taxon>
        <taxon>Gammaproteobacteria</taxon>
        <taxon>Cellvibrionales</taxon>
        <taxon>Halieaceae</taxon>
        <taxon>Kineobactrum</taxon>
    </lineage>
</organism>
<sequence>MRYFRTPGRVAAVVLMLLGVLACSGTPTYNPTVFAYELDQERLDAGNIKTVIIPHINLGAPSRNYIDKEAPRIDGMVRSYLKDNGYTVLPQRDFIQHWNVATRAFGDPLDPTTGRVDMNTFVQVMQNVRDQLRESSDLDAFVFTDLIEFQVPFSAGMKHIARWDGVSRKPSLQGPGTSISADFDWSQMASVASLQISIYDMELQRVFASRGGLDATDAIDARSSTGRYIRRRSILENENYIKEGIHLAFHPFIEMEDWPGNP</sequence>
<keyword evidence="1" id="KW-0732">Signal</keyword>
<feature type="signal peptide" evidence="1">
    <location>
        <begin position="1"/>
        <end position="22"/>
    </location>
</feature>
<name>A0A6C0U5K1_9GAMM</name>
<dbReference type="PROSITE" id="PS51257">
    <property type="entry name" value="PROKAR_LIPOPROTEIN"/>
    <property type="match status" value="1"/>
</dbReference>
<dbReference type="Proteomes" id="UP000477680">
    <property type="component" value="Chromosome"/>
</dbReference>
<evidence type="ECO:0000256" key="1">
    <source>
        <dbReference type="SAM" id="SignalP"/>
    </source>
</evidence>
<evidence type="ECO:0000313" key="2">
    <source>
        <dbReference type="EMBL" id="QIB67103.1"/>
    </source>
</evidence>
<gene>
    <name evidence="2" type="ORF">G3T16_18585</name>
</gene>
<proteinExistence type="predicted"/>
<feature type="chain" id="PRO_5025542922" description="DUF3313 domain-containing protein" evidence="1">
    <location>
        <begin position="23"/>
        <end position="262"/>
    </location>
</feature>
<evidence type="ECO:0008006" key="4">
    <source>
        <dbReference type="Google" id="ProtNLM"/>
    </source>
</evidence>
<dbReference type="RefSeq" id="WP_163496530.1">
    <property type="nucleotide sequence ID" value="NZ_CP048711.1"/>
</dbReference>
<protein>
    <recommendedName>
        <fullName evidence="4">DUF3313 domain-containing protein</fullName>
    </recommendedName>
</protein>
<evidence type="ECO:0000313" key="3">
    <source>
        <dbReference type="Proteomes" id="UP000477680"/>
    </source>
</evidence>
<keyword evidence="3" id="KW-1185">Reference proteome</keyword>
<dbReference type="KEGG" id="kim:G3T16_18585"/>
<accession>A0A6C0U5K1</accession>